<dbReference type="Pfam" id="PF00589">
    <property type="entry name" value="Phage_integrase"/>
    <property type="match status" value="1"/>
</dbReference>
<dbReference type="GO" id="GO:0015074">
    <property type="term" value="P:DNA integration"/>
    <property type="evidence" value="ECO:0007669"/>
    <property type="project" value="UniProtKB-KW"/>
</dbReference>
<dbReference type="GO" id="GO:0006310">
    <property type="term" value="P:DNA recombination"/>
    <property type="evidence" value="ECO:0007669"/>
    <property type="project" value="UniProtKB-KW"/>
</dbReference>
<keyword evidence="1" id="KW-0229">DNA integration</keyword>
<accession>A0A2T7UR40</accession>
<dbReference type="InterPro" id="IPR011010">
    <property type="entry name" value="DNA_brk_join_enz"/>
</dbReference>
<dbReference type="RefSeq" id="WP_107752227.1">
    <property type="nucleotide sequence ID" value="NZ_QBKF01000006.1"/>
</dbReference>
<dbReference type="SUPFAM" id="SSF56349">
    <property type="entry name" value="DNA breaking-rejoining enzymes"/>
    <property type="match status" value="1"/>
</dbReference>
<evidence type="ECO:0000256" key="1">
    <source>
        <dbReference type="ARBA" id="ARBA00022908"/>
    </source>
</evidence>
<dbReference type="GO" id="GO:0003677">
    <property type="term" value="F:DNA binding"/>
    <property type="evidence" value="ECO:0007669"/>
    <property type="project" value="InterPro"/>
</dbReference>
<dbReference type="PANTHER" id="PTHR30349">
    <property type="entry name" value="PHAGE INTEGRASE-RELATED"/>
    <property type="match status" value="1"/>
</dbReference>
<feature type="domain" description="Tyr recombinase" evidence="3">
    <location>
        <begin position="156"/>
        <end position="335"/>
    </location>
</feature>
<dbReference type="CDD" id="cd00796">
    <property type="entry name" value="INT_Rci_Hp1_C"/>
    <property type="match status" value="1"/>
</dbReference>
<comment type="caution">
    <text evidence="4">The sequence shown here is derived from an EMBL/GenBank/DDBJ whole genome shotgun (WGS) entry which is preliminary data.</text>
</comment>
<evidence type="ECO:0000259" key="3">
    <source>
        <dbReference type="PROSITE" id="PS51898"/>
    </source>
</evidence>
<organism evidence="4 5">
    <name type="scientific">Pararhodobacter aggregans</name>
    <dbReference type="NCBI Taxonomy" id="404875"/>
    <lineage>
        <taxon>Bacteria</taxon>
        <taxon>Pseudomonadati</taxon>
        <taxon>Pseudomonadota</taxon>
        <taxon>Alphaproteobacteria</taxon>
        <taxon>Rhodobacterales</taxon>
        <taxon>Paracoccaceae</taxon>
        <taxon>Pararhodobacter</taxon>
    </lineage>
</organism>
<keyword evidence="2" id="KW-0233">DNA recombination</keyword>
<reference evidence="4 5" key="1">
    <citation type="journal article" date="2011" name="Syst. Appl. Microbiol.">
        <title>Defluviimonas denitrificans gen. nov., sp. nov., and Pararhodobacter aggregans gen. nov., sp. nov., non-phototrophic Rhodobacteraceae from the biofilter of a marine aquaculture.</title>
        <authorList>
            <person name="Foesel B.U."/>
            <person name="Drake H.L."/>
            <person name="Schramm A."/>
        </authorList>
    </citation>
    <scope>NUCLEOTIDE SEQUENCE [LARGE SCALE GENOMIC DNA]</scope>
    <source>
        <strain evidence="4 5">D1-19</strain>
    </source>
</reference>
<proteinExistence type="predicted"/>
<evidence type="ECO:0000256" key="2">
    <source>
        <dbReference type="ARBA" id="ARBA00023172"/>
    </source>
</evidence>
<dbReference type="EMBL" id="QDDR01000006">
    <property type="protein sequence ID" value="PVE47215.1"/>
    <property type="molecule type" value="Genomic_DNA"/>
</dbReference>
<name>A0A2T7UR40_9RHOB</name>
<protein>
    <submittedName>
        <fullName evidence="4">Site-specific integrase</fullName>
    </submittedName>
</protein>
<gene>
    <name evidence="4" type="ORF">DDE23_13310</name>
</gene>
<dbReference type="OrthoDB" id="6388170at2"/>
<dbReference type="InterPro" id="IPR050090">
    <property type="entry name" value="Tyrosine_recombinase_XerCD"/>
</dbReference>
<dbReference type="PROSITE" id="PS51898">
    <property type="entry name" value="TYR_RECOMBINASE"/>
    <property type="match status" value="1"/>
</dbReference>
<dbReference type="AlphaFoldDB" id="A0A2T7UR40"/>
<dbReference type="InterPro" id="IPR013762">
    <property type="entry name" value="Integrase-like_cat_sf"/>
</dbReference>
<dbReference type="Gene3D" id="1.10.443.10">
    <property type="entry name" value="Intergrase catalytic core"/>
    <property type="match status" value="1"/>
</dbReference>
<dbReference type="PANTHER" id="PTHR30349:SF64">
    <property type="entry name" value="PROPHAGE INTEGRASE INTD-RELATED"/>
    <property type="match status" value="1"/>
</dbReference>
<sequence length="355" mass="40215">MPYRPKGTRNWHYDFQIRGRRFHGSCGTDDFEEAKAVEAAARVKARSAPAVTGRFTLSEALGTYAADVTNGQPSAGTTLSQFRAILAVLDGSRPMADLTNADLMRFVAVRRAEVSDSTVNRQLQALGRALRHMEKIHGATMPAIDIKALQRAEPEERVRELQLAEQERLLQHLRLDLHPLVKFALMTGARLSTIIELRWSDIDLDTGRMVFRLKGARTMRFPISPEIRALLTTLPRSDQAADRPFVFTYLDHSSKKKPRRRIRQNSHVFNDFRAALAAAGIDDFRFHDLRHTFATRLLRQTGNIKLVSRLLGHTTVETTSRYAHVLDDDLAAALDGFSVLTNSERRSRKARHQRK</sequence>
<dbReference type="InterPro" id="IPR002104">
    <property type="entry name" value="Integrase_catalytic"/>
</dbReference>
<evidence type="ECO:0000313" key="4">
    <source>
        <dbReference type="EMBL" id="PVE47215.1"/>
    </source>
</evidence>
<keyword evidence="5" id="KW-1185">Reference proteome</keyword>
<evidence type="ECO:0000313" key="5">
    <source>
        <dbReference type="Proteomes" id="UP000244810"/>
    </source>
</evidence>
<dbReference type="Proteomes" id="UP000244810">
    <property type="component" value="Unassembled WGS sequence"/>
</dbReference>